<evidence type="ECO:0000313" key="1">
    <source>
        <dbReference type="EMBL" id="EHJ12763.1"/>
    </source>
</evidence>
<organism evidence="1 2">
    <name type="scientific">Crocosphaera watsonii WH 0003</name>
    <dbReference type="NCBI Taxonomy" id="423471"/>
    <lineage>
        <taxon>Bacteria</taxon>
        <taxon>Bacillati</taxon>
        <taxon>Cyanobacteriota</taxon>
        <taxon>Cyanophyceae</taxon>
        <taxon>Oscillatoriophycideae</taxon>
        <taxon>Chroococcales</taxon>
        <taxon>Aphanothecaceae</taxon>
        <taxon>Crocosphaera</taxon>
    </lineage>
</organism>
<dbReference type="AlphaFoldDB" id="G5J4X6"/>
<accession>G5J4X6</accession>
<dbReference type="RefSeq" id="WP_007310750.1">
    <property type="nucleotide sequence ID" value="NZ_AESD01000378.1"/>
</dbReference>
<evidence type="ECO:0000313" key="2">
    <source>
        <dbReference type="Proteomes" id="UP000003477"/>
    </source>
</evidence>
<reference evidence="1 2" key="1">
    <citation type="journal article" date="2011" name="Front. Microbiol.">
        <title>Two Strains of Crocosphaera watsonii with Highly Conserved Genomes are Distinguished by Strain-Specific Features.</title>
        <authorList>
            <person name="Bench S.R."/>
            <person name="Ilikchyan I.N."/>
            <person name="Tripp H.J."/>
            <person name="Zehr J.P."/>
        </authorList>
    </citation>
    <scope>NUCLEOTIDE SEQUENCE [LARGE SCALE GENOMIC DNA]</scope>
    <source>
        <strain evidence="1 2">WH 0003</strain>
    </source>
</reference>
<dbReference type="GeneID" id="88769642"/>
<proteinExistence type="predicted"/>
<dbReference type="Proteomes" id="UP000003477">
    <property type="component" value="Unassembled WGS sequence"/>
</dbReference>
<sequence>MFKRDVKKPVQLKSNLQEEWQISVIEVLELDPWKYFKKPALAYGKVKG</sequence>
<dbReference type="PATRIC" id="fig|423471.3.peg.2388"/>
<gene>
    <name evidence="1" type="ORF">CWATWH0003_2540</name>
</gene>
<protein>
    <submittedName>
        <fullName evidence="1">Uncharacterized protein</fullName>
    </submittedName>
</protein>
<dbReference type="EMBL" id="AESD01000378">
    <property type="protein sequence ID" value="EHJ12763.1"/>
    <property type="molecule type" value="Genomic_DNA"/>
</dbReference>
<comment type="caution">
    <text evidence="1">The sequence shown here is derived from an EMBL/GenBank/DDBJ whole genome shotgun (WGS) entry which is preliminary data.</text>
</comment>
<name>G5J4X6_CROWT</name>